<reference evidence="2" key="1">
    <citation type="submission" date="2017-07" db="EMBL/GenBank/DDBJ databases">
        <authorList>
            <person name="Mikheyev A."/>
            <person name="Grau M."/>
        </authorList>
    </citation>
    <scope>NUCLEOTIDE SEQUENCE</scope>
    <source>
        <tissue evidence="2">Venom_gland</tissue>
    </source>
</reference>
<evidence type="ECO:0000313" key="2">
    <source>
        <dbReference type="EMBL" id="LAB51606.1"/>
    </source>
</evidence>
<organism evidence="2">
    <name type="scientific">Micrurus surinamensis</name>
    <name type="common">Surinam coral snake</name>
    <dbReference type="NCBI Taxonomy" id="129470"/>
    <lineage>
        <taxon>Eukaryota</taxon>
        <taxon>Metazoa</taxon>
        <taxon>Chordata</taxon>
        <taxon>Craniata</taxon>
        <taxon>Vertebrata</taxon>
        <taxon>Euteleostomi</taxon>
        <taxon>Lepidosauria</taxon>
        <taxon>Squamata</taxon>
        <taxon>Bifurcata</taxon>
        <taxon>Unidentata</taxon>
        <taxon>Episquamata</taxon>
        <taxon>Toxicofera</taxon>
        <taxon>Serpentes</taxon>
        <taxon>Colubroidea</taxon>
        <taxon>Elapidae</taxon>
        <taxon>Elapinae</taxon>
        <taxon>Micrurus</taxon>
    </lineage>
</organism>
<sequence length="101" mass="10968">MGAPLQKQSSDLREGTETECPSQQAALSKTRKKLPARREPRFPGSLQLSQPASPLTFSGKKRSGTWLQGACQLLCDQVADTQIMEQNMTAGSAPFQAVFSK</sequence>
<name>A0A2D4P309_MICSU</name>
<feature type="compositionally biased region" description="Polar residues" evidence="1">
    <location>
        <begin position="46"/>
        <end position="56"/>
    </location>
</feature>
<dbReference type="EMBL" id="IACN01032365">
    <property type="protein sequence ID" value="LAB51606.1"/>
    <property type="molecule type" value="Transcribed_RNA"/>
</dbReference>
<protein>
    <submittedName>
        <fullName evidence="2">Uncharacterized protein</fullName>
    </submittedName>
</protein>
<feature type="region of interest" description="Disordered" evidence="1">
    <location>
        <begin position="1"/>
        <end position="62"/>
    </location>
</feature>
<reference evidence="2" key="2">
    <citation type="submission" date="2017-11" db="EMBL/GenBank/DDBJ databases">
        <title>Coralsnake Venomics: Analyses of Venom Gland Transcriptomes and Proteomes of Six Brazilian Taxa.</title>
        <authorList>
            <person name="Aird S.D."/>
            <person name="Jorge da Silva N."/>
            <person name="Qiu L."/>
            <person name="Villar-Briones A."/>
            <person name="Aparecida-Saddi V."/>
            <person name="Campos-Telles M.P."/>
            <person name="Grau M."/>
            <person name="Mikheyev A.S."/>
        </authorList>
    </citation>
    <scope>NUCLEOTIDE SEQUENCE</scope>
    <source>
        <tissue evidence="2">Venom_gland</tissue>
    </source>
</reference>
<accession>A0A2D4P309</accession>
<dbReference type="AlphaFoldDB" id="A0A2D4P309"/>
<evidence type="ECO:0000256" key="1">
    <source>
        <dbReference type="SAM" id="MobiDB-lite"/>
    </source>
</evidence>
<proteinExistence type="predicted"/>